<keyword evidence="2" id="KW-1185">Reference proteome</keyword>
<proteinExistence type="predicted"/>
<evidence type="ECO:0000313" key="2">
    <source>
        <dbReference type="Proteomes" id="UP000814033"/>
    </source>
</evidence>
<evidence type="ECO:0000313" key="1">
    <source>
        <dbReference type="EMBL" id="KAI0046486.1"/>
    </source>
</evidence>
<accession>A0ACB8RS84</accession>
<name>A0ACB8RS84_9AGAM</name>
<sequence>MASILTPAEAASSKDDSTPLCGVCRRQFSRYTCPRCNLLYCSLQCFRSEMHSQCSEPFYRTQLETDIHSEPSKTAAERTQMLSLLKRFEDDALDDPFADVEGEEGEEDDGEDLQRRMAGIDLESASYEAIWSVLTPAERDAFTKAIQNPSSELAQQLVNSAELEDATVLPWWEESSSLSASATPLPAAVTPAGVSQRKYGAPPPTISVPPQLLTPASIPPASFLLAYNLVAILIAYAYATRHFGVSPLTSIEEGGQGDARSSFSRLVPLLVDRRSTTKFETLEAVVTDVYSRFEQAGDTLDDEISAPAFAIFLRDTAILLQQQRVSLVSSAEPEDSSLASHPSSRVLRALGDLQSLFQDTSTAQKLAFYAAQVLRSPSLLLDLLRKEVNICAAEFVGEKGVEGTAGKEQPNIEKVENVAIVDAPQSSKRLVEELP</sequence>
<gene>
    <name evidence="1" type="ORF">FA95DRAFT_1606853</name>
</gene>
<dbReference type="EMBL" id="MU275924">
    <property type="protein sequence ID" value="KAI0046486.1"/>
    <property type="molecule type" value="Genomic_DNA"/>
</dbReference>
<reference evidence="1" key="1">
    <citation type="submission" date="2021-02" db="EMBL/GenBank/DDBJ databases">
        <authorList>
            <consortium name="DOE Joint Genome Institute"/>
            <person name="Ahrendt S."/>
            <person name="Looney B.P."/>
            <person name="Miyauchi S."/>
            <person name="Morin E."/>
            <person name="Drula E."/>
            <person name="Courty P.E."/>
            <person name="Chicoki N."/>
            <person name="Fauchery L."/>
            <person name="Kohler A."/>
            <person name="Kuo A."/>
            <person name="Labutti K."/>
            <person name="Pangilinan J."/>
            <person name="Lipzen A."/>
            <person name="Riley R."/>
            <person name="Andreopoulos W."/>
            <person name="He G."/>
            <person name="Johnson J."/>
            <person name="Barry K.W."/>
            <person name="Grigoriev I.V."/>
            <person name="Nagy L."/>
            <person name="Hibbett D."/>
            <person name="Henrissat B."/>
            <person name="Matheny P.B."/>
            <person name="Labbe J."/>
            <person name="Martin F."/>
        </authorList>
    </citation>
    <scope>NUCLEOTIDE SEQUENCE</scope>
    <source>
        <strain evidence="1">FP105234-sp</strain>
    </source>
</reference>
<organism evidence="1 2">
    <name type="scientific">Auriscalpium vulgare</name>
    <dbReference type="NCBI Taxonomy" id="40419"/>
    <lineage>
        <taxon>Eukaryota</taxon>
        <taxon>Fungi</taxon>
        <taxon>Dikarya</taxon>
        <taxon>Basidiomycota</taxon>
        <taxon>Agaricomycotina</taxon>
        <taxon>Agaricomycetes</taxon>
        <taxon>Russulales</taxon>
        <taxon>Auriscalpiaceae</taxon>
        <taxon>Auriscalpium</taxon>
    </lineage>
</organism>
<comment type="caution">
    <text evidence="1">The sequence shown here is derived from an EMBL/GenBank/DDBJ whole genome shotgun (WGS) entry which is preliminary data.</text>
</comment>
<protein>
    <submittedName>
        <fullName evidence="1">Uncharacterized protein</fullName>
    </submittedName>
</protein>
<dbReference type="Proteomes" id="UP000814033">
    <property type="component" value="Unassembled WGS sequence"/>
</dbReference>
<reference evidence="1" key="2">
    <citation type="journal article" date="2022" name="New Phytol.">
        <title>Evolutionary transition to the ectomycorrhizal habit in the genomes of a hyperdiverse lineage of mushroom-forming fungi.</title>
        <authorList>
            <person name="Looney B."/>
            <person name="Miyauchi S."/>
            <person name="Morin E."/>
            <person name="Drula E."/>
            <person name="Courty P.E."/>
            <person name="Kohler A."/>
            <person name="Kuo A."/>
            <person name="LaButti K."/>
            <person name="Pangilinan J."/>
            <person name="Lipzen A."/>
            <person name="Riley R."/>
            <person name="Andreopoulos W."/>
            <person name="He G."/>
            <person name="Johnson J."/>
            <person name="Nolan M."/>
            <person name="Tritt A."/>
            <person name="Barry K.W."/>
            <person name="Grigoriev I.V."/>
            <person name="Nagy L.G."/>
            <person name="Hibbett D."/>
            <person name="Henrissat B."/>
            <person name="Matheny P.B."/>
            <person name="Labbe J."/>
            <person name="Martin F.M."/>
        </authorList>
    </citation>
    <scope>NUCLEOTIDE SEQUENCE</scope>
    <source>
        <strain evidence="1">FP105234-sp</strain>
    </source>
</reference>